<accession>A0A8T3DIM1</accession>
<dbReference type="OrthoDB" id="10020554at2759"/>
<feature type="region of interest" description="Disordered" evidence="1">
    <location>
        <begin position="172"/>
        <end position="212"/>
    </location>
</feature>
<evidence type="ECO:0000313" key="2">
    <source>
        <dbReference type="EMBL" id="KAI1895910.1"/>
    </source>
</evidence>
<keyword evidence="3" id="KW-1185">Reference proteome</keyword>
<proteinExistence type="predicted"/>
<feature type="compositionally biased region" description="Basic and acidic residues" evidence="1">
    <location>
        <begin position="182"/>
        <end position="205"/>
    </location>
</feature>
<evidence type="ECO:0000256" key="1">
    <source>
        <dbReference type="SAM" id="MobiDB-lite"/>
    </source>
</evidence>
<protein>
    <submittedName>
        <fullName evidence="2">Uncharacterized protein</fullName>
    </submittedName>
</protein>
<name>A0A8T3DIM1_9TELE</name>
<gene>
    <name evidence="2" type="ORF">AGOR_G00111620</name>
</gene>
<comment type="caution">
    <text evidence="2">The sequence shown here is derived from an EMBL/GenBank/DDBJ whole genome shotgun (WGS) entry which is preliminary data.</text>
</comment>
<sequence length="242" mass="27303">MFLAVCKNNLTTCAKGHVLAFTNGSTTSTAVVRCSNVWTGAAASWTQKTSLRTVRTEKKWFQRLKNSLCSLGQWPILMHFSPDKLRGRRSFNAGLMNGFDKGRCTSVLSTVVHSTPQERVCQTQERTNHYNNINSSAVRRSRRRNLSHVPLPLDFTSTFGVSHSFINTGVPHQQCRSYSDLSPEKPSPDREEGDSKPDSTRERDTPTQGDSPRVLRRDCFILRSCTRIRGRFQIACVWPGSH</sequence>
<dbReference type="Proteomes" id="UP000829720">
    <property type="component" value="Unassembled WGS sequence"/>
</dbReference>
<dbReference type="AlphaFoldDB" id="A0A8T3DIM1"/>
<organism evidence="2 3">
    <name type="scientific">Albula goreensis</name>
    <dbReference type="NCBI Taxonomy" id="1534307"/>
    <lineage>
        <taxon>Eukaryota</taxon>
        <taxon>Metazoa</taxon>
        <taxon>Chordata</taxon>
        <taxon>Craniata</taxon>
        <taxon>Vertebrata</taxon>
        <taxon>Euteleostomi</taxon>
        <taxon>Actinopterygii</taxon>
        <taxon>Neopterygii</taxon>
        <taxon>Teleostei</taxon>
        <taxon>Albuliformes</taxon>
        <taxon>Albulidae</taxon>
        <taxon>Albula</taxon>
    </lineage>
</organism>
<reference evidence="2" key="1">
    <citation type="submission" date="2021-01" db="EMBL/GenBank/DDBJ databases">
        <authorList>
            <person name="Zahm M."/>
            <person name="Roques C."/>
            <person name="Cabau C."/>
            <person name="Klopp C."/>
            <person name="Donnadieu C."/>
            <person name="Jouanno E."/>
            <person name="Lampietro C."/>
            <person name="Louis A."/>
            <person name="Herpin A."/>
            <person name="Echchiki A."/>
            <person name="Berthelot C."/>
            <person name="Parey E."/>
            <person name="Roest-Crollius H."/>
            <person name="Braasch I."/>
            <person name="Postlethwait J."/>
            <person name="Bobe J."/>
            <person name="Montfort J."/>
            <person name="Bouchez O."/>
            <person name="Begum T."/>
            <person name="Mejri S."/>
            <person name="Adams A."/>
            <person name="Chen W.-J."/>
            <person name="Guiguen Y."/>
        </authorList>
    </citation>
    <scope>NUCLEOTIDE SEQUENCE</scope>
    <source>
        <tissue evidence="2">Blood</tissue>
    </source>
</reference>
<dbReference type="EMBL" id="JAERUA010000009">
    <property type="protein sequence ID" value="KAI1895910.1"/>
    <property type="molecule type" value="Genomic_DNA"/>
</dbReference>
<evidence type="ECO:0000313" key="3">
    <source>
        <dbReference type="Proteomes" id="UP000829720"/>
    </source>
</evidence>